<feature type="binding site" evidence="11">
    <location>
        <position position="33"/>
    </location>
    <ligand>
        <name>substrate</name>
    </ligand>
</feature>
<dbReference type="Pfam" id="PF01202">
    <property type="entry name" value="SKI"/>
    <property type="match status" value="1"/>
</dbReference>
<comment type="function">
    <text evidence="11">Catalyzes the specific phosphorylation of the 3-hydroxyl group of shikimic acid using ATP as a cosubstrate.</text>
</comment>
<evidence type="ECO:0000256" key="11">
    <source>
        <dbReference type="HAMAP-Rule" id="MF_00109"/>
    </source>
</evidence>
<dbReference type="Gene3D" id="3.40.50.300">
    <property type="entry name" value="P-loop containing nucleotide triphosphate hydrolases"/>
    <property type="match status" value="1"/>
</dbReference>
<comment type="subunit">
    <text evidence="11">Monomer.</text>
</comment>
<evidence type="ECO:0000256" key="8">
    <source>
        <dbReference type="ARBA" id="ARBA00022840"/>
    </source>
</evidence>
<dbReference type="HAMAP" id="MF_00109">
    <property type="entry name" value="Shikimate_kinase"/>
    <property type="match status" value="1"/>
</dbReference>
<gene>
    <name evidence="11" type="primary">aroK</name>
    <name evidence="12" type="ORF">GCM10008983_20890</name>
</gene>
<keyword evidence="7 11" id="KW-0418">Kinase</keyword>
<comment type="pathway">
    <text evidence="1 11">Metabolic intermediate biosynthesis; chorismate biosynthesis; chorismate from D-erythrose 4-phosphate and phosphoenolpyruvate: step 5/7.</text>
</comment>
<keyword evidence="13" id="KW-1185">Reference proteome</keyword>
<comment type="catalytic activity">
    <reaction evidence="10 11">
        <text>shikimate + ATP = 3-phosphoshikimate + ADP + H(+)</text>
        <dbReference type="Rhea" id="RHEA:13121"/>
        <dbReference type="ChEBI" id="CHEBI:15378"/>
        <dbReference type="ChEBI" id="CHEBI:30616"/>
        <dbReference type="ChEBI" id="CHEBI:36208"/>
        <dbReference type="ChEBI" id="CHEBI:145989"/>
        <dbReference type="ChEBI" id="CHEBI:456216"/>
        <dbReference type="EC" id="2.7.1.71"/>
    </reaction>
</comment>
<keyword evidence="6 11" id="KW-0547">Nucleotide-binding</keyword>
<dbReference type="PANTHER" id="PTHR21087">
    <property type="entry name" value="SHIKIMATE KINASE"/>
    <property type="match status" value="1"/>
</dbReference>
<name>A0ABP3J6B2_9BACI</name>
<dbReference type="PROSITE" id="PS01128">
    <property type="entry name" value="SHIKIMATE_KINASE"/>
    <property type="match status" value="1"/>
</dbReference>
<dbReference type="InterPro" id="IPR031322">
    <property type="entry name" value="Shikimate/glucono_kinase"/>
</dbReference>
<feature type="binding site" evidence="11">
    <location>
        <position position="132"/>
    </location>
    <ligand>
        <name>substrate</name>
    </ligand>
</feature>
<comment type="caution">
    <text evidence="11">Lacks conserved residue(s) required for the propagation of feature annotation.</text>
</comment>
<protein>
    <recommendedName>
        <fullName evidence="3 11">Shikimate kinase</fullName>
        <shortName evidence="11">SK</shortName>
        <ecNumber evidence="3 11">2.7.1.71</ecNumber>
    </recommendedName>
</protein>
<dbReference type="InterPro" id="IPR023000">
    <property type="entry name" value="Shikimate_kinase_CS"/>
</dbReference>
<feature type="binding site" evidence="11">
    <location>
        <position position="77"/>
    </location>
    <ligand>
        <name>substrate</name>
    </ligand>
</feature>
<keyword evidence="4 11" id="KW-0028">Amino-acid biosynthesis</keyword>
<dbReference type="SUPFAM" id="SSF52540">
    <property type="entry name" value="P-loop containing nucleoside triphosphate hydrolases"/>
    <property type="match status" value="1"/>
</dbReference>
<feature type="binding site" evidence="11">
    <location>
        <begin position="11"/>
        <end position="16"/>
    </location>
    <ligand>
        <name>ATP</name>
        <dbReference type="ChEBI" id="CHEBI:30616"/>
    </ligand>
</feature>
<dbReference type="CDD" id="cd00464">
    <property type="entry name" value="SK"/>
    <property type="match status" value="1"/>
</dbReference>
<feature type="binding site" evidence="11">
    <location>
        <position position="56"/>
    </location>
    <ligand>
        <name>substrate</name>
    </ligand>
</feature>
<keyword evidence="8 11" id="KW-0067">ATP-binding</keyword>
<organism evidence="12 13">
    <name type="scientific">Lentibacillus halophilus</name>
    <dbReference type="NCBI Taxonomy" id="295065"/>
    <lineage>
        <taxon>Bacteria</taxon>
        <taxon>Bacillati</taxon>
        <taxon>Bacillota</taxon>
        <taxon>Bacilli</taxon>
        <taxon>Bacillales</taxon>
        <taxon>Bacillaceae</taxon>
        <taxon>Lentibacillus</taxon>
    </lineage>
</organism>
<comment type="similarity">
    <text evidence="2 11">Belongs to the shikimate kinase family.</text>
</comment>
<feature type="binding site" evidence="11">
    <location>
        <position position="115"/>
    </location>
    <ligand>
        <name>ATP</name>
        <dbReference type="ChEBI" id="CHEBI:30616"/>
    </ligand>
</feature>
<dbReference type="EMBL" id="BAAADM010000054">
    <property type="protein sequence ID" value="GAA0443482.1"/>
    <property type="molecule type" value="Genomic_DNA"/>
</dbReference>
<sequence length="163" mass="18235">MKPIYLIGFMGSGKSTIGERLCTKLDVPLVDTDQMIVDKYGPITTIFQEHGEQIFRKYETEMLKRTGGMEQIVSTGGGMVEREENVAFMTHHGLVVHLNASMNAIASRLGEDPNRPLWGKDSSERVRLYNRRKDLYTEAADATVLTDNKSIEAIAEEIADLQA</sequence>
<comment type="caution">
    <text evidence="12">The sequence shown here is derived from an EMBL/GenBank/DDBJ whole genome shotgun (WGS) entry which is preliminary data.</text>
</comment>
<keyword evidence="9 11" id="KW-0057">Aromatic amino acid biosynthesis</keyword>
<evidence type="ECO:0000256" key="2">
    <source>
        <dbReference type="ARBA" id="ARBA00006997"/>
    </source>
</evidence>
<evidence type="ECO:0000256" key="6">
    <source>
        <dbReference type="ARBA" id="ARBA00022741"/>
    </source>
</evidence>
<dbReference type="Proteomes" id="UP001501459">
    <property type="component" value="Unassembled WGS sequence"/>
</dbReference>
<dbReference type="InterPro" id="IPR000623">
    <property type="entry name" value="Shikimate_kinase/TSH1"/>
</dbReference>
<evidence type="ECO:0000256" key="10">
    <source>
        <dbReference type="ARBA" id="ARBA00048567"/>
    </source>
</evidence>
<dbReference type="RefSeq" id="WP_343752876.1">
    <property type="nucleotide sequence ID" value="NZ_BAAADM010000054.1"/>
</dbReference>
<evidence type="ECO:0000313" key="12">
    <source>
        <dbReference type="EMBL" id="GAA0443482.1"/>
    </source>
</evidence>
<evidence type="ECO:0000256" key="5">
    <source>
        <dbReference type="ARBA" id="ARBA00022679"/>
    </source>
</evidence>
<evidence type="ECO:0000256" key="7">
    <source>
        <dbReference type="ARBA" id="ARBA00022777"/>
    </source>
</evidence>
<evidence type="ECO:0000256" key="3">
    <source>
        <dbReference type="ARBA" id="ARBA00012154"/>
    </source>
</evidence>
<keyword evidence="11" id="KW-0479">Metal-binding</keyword>
<comment type="cofactor">
    <cofactor evidence="11">
        <name>Mg(2+)</name>
        <dbReference type="ChEBI" id="CHEBI:18420"/>
    </cofactor>
    <text evidence="11">Binds 1 Mg(2+) ion per subunit.</text>
</comment>
<keyword evidence="5 11" id="KW-0808">Transferase</keyword>
<accession>A0ABP3J6B2</accession>
<evidence type="ECO:0000313" key="13">
    <source>
        <dbReference type="Proteomes" id="UP001501459"/>
    </source>
</evidence>
<dbReference type="GO" id="GO:0016301">
    <property type="term" value="F:kinase activity"/>
    <property type="evidence" value="ECO:0007669"/>
    <property type="project" value="UniProtKB-KW"/>
</dbReference>
<evidence type="ECO:0000256" key="9">
    <source>
        <dbReference type="ARBA" id="ARBA00023141"/>
    </source>
</evidence>
<dbReference type="PRINTS" id="PR01100">
    <property type="entry name" value="SHIKIMTKNASE"/>
</dbReference>
<comment type="subcellular location">
    <subcellularLocation>
        <location evidence="11">Cytoplasm</location>
    </subcellularLocation>
</comment>
<evidence type="ECO:0000256" key="1">
    <source>
        <dbReference type="ARBA" id="ARBA00004842"/>
    </source>
</evidence>
<dbReference type="InterPro" id="IPR027417">
    <property type="entry name" value="P-loop_NTPase"/>
</dbReference>
<feature type="binding site" evidence="11">
    <location>
        <position position="15"/>
    </location>
    <ligand>
        <name>Mg(2+)</name>
        <dbReference type="ChEBI" id="CHEBI:18420"/>
    </ligand>
</feature>
<reference evidence="13" key="1">
    <citation type="journal article" date="2019" name="Int. J. Syst. Evol. Microbiol.">
        <title>The Global Catalogue of Microorganisms (GCM) 10K type strain sequencing project: providing services to taxonomists for standard genome sequencing and annotation.</title>
        <authorList>
            <consortium name="The Broad Institute Genomics Platform"/>
            <consortium name="The Broad Institute Genome Sequencing Center for Infectious Disease"/>
            <person name="Wu L."/>
            <person name="Ma J."/>
        </authorList>
    </citation>
    <scope>NUCLEOTIDE SEQUENCE [LARGE SCALE GENOMIC DNA]</scope>
    <source>
        <strain evidence="13">JCM 12149</strain>
    </source>
</reference>
<keyword evidence="11" id="KW-0963">Cytoplasm</keyword>
<dbReference type="PANTHER" id="PTHR21087:SF16">
    <property type="entry name" value="SHIKIMATE KINASE 1, CHLOROPLASTIC"/>
    <property type="match status" value="1"/>
</dbReference>
<keyword evidence="11" id="KW-0460">Magnesium</keyword>
<proteinExistence type="inferred from homology"/>
<dbReference type="EC" id="2.7.1.71" evidence="3 11"/>
<evidence type="ECO:0000256" key="4">
    <source>
        <dbReference type="ARBA" id="ARBA00022605"/>
    </source>
</evidence>